<dbReference type="EMBL" id="JAGQKX010000149">
    <property type="protein sequence ID" value="MCA9390613.1"/>
    <property type="molecule type" value="Genomic_DNA"/>
</dbReference>
<dbReference type="PANTHER" id="PTHR11851">
    <property type="entry name" value="METALLOPROTEASE"/>
    <property type="match status" value="1"/>
</dbReference>
<evidence type="ECO:0000256" key="1">
    <source>
        <dbReference type="ARBA" id="ARBA00007261"/>
    </source>
</evidence>
<dbReference type="PANTHER" id="PTHR11851:SF49">
    <property type="entry name" value="MITOCHONDRIAL-PROCESSING PEPTIDASE SUBUNIT ALPHA"/>
    <property type="match status" value="1"/>
</dbReference>
<dbReference type="InterPro" id="IPR001431">
    <property type="entry name" value="Pept_M16_Zn_BS"/>
</dbReference>
<dbReference type="Proteomes" id="UP000701698">
    <property type="component" value="Unassembled WGS sequence"/>
</dbReference>
<dbReference type="InterPro" id="IPR050361">
    <property type="entry name" value="MPP/UQCRC_Complex"/>
</dbReference>
<reference evidence="3" key="2">
    <citation type="journal article" date="2021" name="Microbiome">
        <title>Successional dynamics and alternative stable states in a saline activated sludge microbial community over 9 years.</title>
        <authorList>
            <person name="Wang Y."/>
            <person name="Ye J."/>
            <person name="Ju F."/>
            <person name="Liu L."/>
            <person name="Boyd J.A."/>
            <person name="Deng Y."/>
            <person name="Parks D.H."/>
            <person name="Jiang X."/>
            <person name="Yin X."/>
            <person name="Woodcroft B.J."/>
            <person name="Tyson G.W."/>
            <person name="Hugenholtz P."/>
            <person name="Polz M.F."/>
            <person name="Zhang T."/>
        </authorList>
    </citation>
    <scope>NUCLEOTIDE SEQUENCE</scope>
    <source>
        <strain evidence="3">HKST-UBA01</strain>
    </source>
</reference>
<accession>A0A955RQK0</accession>
<dbReference type="InterPro" id="IPR011249">
    <property type="entry name" value="Metalloenz_LuxS/M16"/>
</dbReference>
<evidence type="ECO:0000313" key="3">
    <source>
        <dbReference type="EMBL" id="MCA9390613.1"/>
    </source>
</evidence>
<protein>
    <submittedName>
        <fullName evidence="3">Insulinase family protein</fullName>
    </submittedName>
</protein>
<dbReference type="AlphaFoldDB" id="A0A955RQK0"/>
<evidence type="ECO:0000313" key="4">
    <source>
        <dbReference type="Proteomes" id="UP000701698"/>
    </source>
</evidence>
<dbReference type="Pfam" id="PF00675">
    <property type="entry name" value="Peptidase_M16"/>
    <property type="match status" value="1"/>
</dbReference>
<dbReference type="PROSITE" id="PS00143">
    <property type="entry name" value="INSULINASE"/>
    <property type="match status" value="1"/>
</dbReference>
<dbReference type="SUPFAM" id="SSF63411">
    <property type="entry name" value="LuxS/MPP-like metallohydrolase"/>
    <property type="match status" value="1"/>
</dbReference>
<organism evidence="3 4">
    <name type="scientific">candidate division WWE3 bacterium</name>
    <dbReference type="NCBI Taxonomy" id="2053526"/>
    <lineage>
        <taxon>Bacteria</taxon>
        <taxon>Katanobacteria</taxon>
    </lineage>
</organism>
<name>A0A955RQK0_UNCKA</name>
<feature type="non-terminal residue" evidence="3">
    <location>
        <position position="197"/>
    </location>
</feature>
<feature type="domain" description="Peptidase M16 N-terminal" evidence="2">
    <location>
        <begin position="24"/>
        <end position="165"/>
    </location>
</feature>
<dbReference type="GO" id="GO:0046872">
    <property type="term" value="F:metal ion binding"/>
    <property type="evidence" value="ECO:0007669"/>
    <property type="project" value="InterPro"/>
</dbReference>
<dbReference type="GO" id="GO:0004222">
    <property type="term" value="F:metalloendopeptidase activity"/>
    <property type="evidence" value="ECO:0007669"/>
    <property type="project" value="InterPro"/>
</dbReference>
<comment type="similarity">
    <text evidence="1">Belongs to the peptidase M16 family.</text>
</comment>
<dbReference type="InterPro" id="IPR011765">
    <property type="entry name" value="Pept_M16_N"/>
</dbReference>
<evidence type="ECO:0000259" key="2">
    <source>
        <dbReference type="Pfam" id="PF00675"/>
    </source>
</evidence>
<comment type="caution">
    <text evidence="3">The sequence shown here is derived from an EMBL/GenBank/DDBJ whole genome shotgun (WGS) entry which is preliminary data.</text>
</comment>
<dbReference type="Gene3D" id="3.30.830.10">
    <property type="entry name" value="Metalloenzyme, LuxS/M16 peptidase-like"/>
    <property type="match status" value="1"/>
</dbReference>
<sequence length="197" mass="22298">MSLEFTYTLSDLGNNLRLLSVPLENSPSVTVAIFAGVGSRYERAELSGISHVIEHMAFKGTTNRPNRKLISNEIAALGGEGNAGTGYEFTYYYVKMPTYQWEKALDIVSDLTLNPIYPEQELEKEKTVIIQEYGMYEDNPHQKLLNDFRDFIWPDHPLGRKISGTPDTISSFSKEQLDQFRTAYYTRNNLLIAISGG</sequence>
<reference evidence="3" key="1">
    <citation type="submission" date="2020-04" db="EMBL/GenBank/DDBJ databases">
        <authorList>
            <person name="Zhang T."/>
        </authorList>
    </citation>
    <scope>NUCLEOTIDE SEQUENCE</scope>
    <source>
        <strain evidence="3">HKST-UBA01</strain>
    </source>
</reference>
<dbReference type="GO" id="GO:0006508">
    <property type="term" value="P:proteolysis"/>
    <property type="evidence" value="ECO:0007669"/>
    <property type="project" value="InterPro"/>
</dbReference>
<proteinExistence type="inferred from homology"/>
<gene>
    <name evidence="3" type="ORF">KC571_04385</name>
</gene>